<gene>
    <name evidence="1" type="ORF">PCON_14288</name>
</gene>
<organism evidence="1 2">
    <name type="scientific">Pyronema omphalodes (strain CBS 100304)</name>
    <name type="common">Pyronema confluens</name>
    <dbReference type="NCBI Taxonomy" id="1076935"/>
    <lineage>
        <taxon>Eukaryota</taxon>
        <taxon>Fungi</taxon>
        <taxon>Dikarya</taxon>
        <taxon>Ascomycota</taxon>
        <taxon>Pezizomycotina</taxon>
        <taxon>Pezizomycetes</taxon>
        <taxon>Pezizales</taxon>
        <taxon>Pyronemataceae</taxon>
        <taxon>Pyronema</taxon>
    </lineage>
</organism>
<protein>
    <submittedName>
        <fullName evidence="1">Uncharacterized protein</fullName>
    </submittedName>
</protein>
<accession>U4LMS9</accession>
<evidence type="ECO:0000313" key="2">
    <source>
        <dbReference type="Proteomes" id="UP000018144"/>
    </source>
</evidence>
<proteinExistence type="predicted"/>
<keyword evidence="2" id="KW-1185">Reference proteome</keyword>
<dbReference type="AlphaFoldDB" id="U4LMS9"/>
<name>U4LMS9_PYROM</name>
<sequence>MFEVKTCRYVAESNVAQQGTIIGTPKNKTKLMMAWSEGGVAWCDHGGIHGNSDVMMSSSNDTFVCFVHFDFYAN</sequence>
<dbReference type="Proteomes" id="UP000018144">
    <property type="component" value="Unassembled WGS sequence"/>
</dbReference>
<dbReference type="EMBL" id="HF936042">
    <property type="protein sequence ID" value="CCX33248.1"/>
    <property type="molecule type" value="Genomic_DNA"/>
</dbReference>
<reference evidence="1 2" key="1">
    <citation type="journal article" date="2013" name="PLoS Genet.">
        <title>The genome and development-dependent transcriptomes of Pyronema confluens: a window into fungal evolution.</title>
        <authorList>
            <person name="Traeger S."/>
            <person name="Altegoer F."/>
            <person name="Freitag M."/>
            <person name="Gabaldon T."/>
            <person name="Kempken F."/>
            <person name="Kumar A."/>
            <person name="Marcet-Houben M."/>
            <person name="Poggeler S."/>
            <person name="Stajich J.E."/>
            <person name="Nowrousian M."/>
        </authorList>
    </citation>
    <scope>NUCLEOTIDE SEQUENCE [LARGE SCALE GENOMIC DNA]</scope>
    <source>
        <strain evidence="2">CBS 100304</strain>
        <tissue evidence="1">Vegetative mycelium</tissue>
    </source>
</reference>
<evidence type="ECO:0000313" key="1">
    <source>
        <dbReference type="EMBL" id="CCX33248.1"/>
    </source>
</evidence>